<dbReference type="GO" id="GO:0000209">
    <property type="term" value="P:protein polyubiquitination"/>
    <property type="evidence" value="ECO:0007669"/>
    <property type="project" value="TreeGrafter"/>
</dbReference>
<evidence type="ECO:0000259" key="9">
    <source>
        <dbReference type="PROSITE" id="PS50237"/>
    </source>
</evidence>
<comment type="similarity">
    <text evidence="2">Belongs to the UPL family. K-HECT subfamily.</text>
</comment>
<feature type="region of interest" description="Disordered" evidence="8">
    <location>
        <begin position="1368"/>
        <end position="1398"/>
    </location>
</feature>
<dbReference type="Gene3D" id="3.30.2410.10">
    <property type="entry name" value="Hect, E3 ligase catalytic domain"/>
    <property type="match status" value="1"/>
</dbReference>
<evidence type="ECO:0000313" key="11">
    <source>
        <dbReference type="Proteomes" id="UP001489004"/>
    </source>
</evidence>
<dbReference type="CDD" id="cd00078">
    <property type="entry name" value="HECTc"/>
    <property type="match status" value="1"/>
</dbReference>
<dbReference type="PANTHER" id="PTHR45670">
    <property type="entry name" value="E3 UBIQUITIN-PROTEIN LIGASE TRIP12"/>
    <property type="match status" value="1"/>
</dbReference>
<dbReference type="SUPFAM" id="SSF56204">
    <property type="entry name" value="Hect, E3 ligase catalytic domain"/>
    <property type="match status" value="1"/>
</dbReference>
<dbReference type="InterPro" id="IPR000569">
    <property type="entry name" value="HECT_dom"/>
</dbReference>
<dbReference type="Gene3D" id="1.25.10.10">
    <property type="entry name" value="Leucine-rich Repeat Variant"/>
    <property type="match status" value="1"/>
</dbReference>
<dbReference type="Gene3D" id="3.90.1750.10">
    <property type="entry name" value="Hect, E3 ligase catalytic domains"/>
    <property type="match status" value="1"/>
</dbReference>
<feature type="compositionally biased region" description="Acidic residues" evidence="8">
    <location>
        <begin position="928"/>
        <end position="975"/>
    </location>
</feature>
<dbReference type="PROSITE" id="PS50176">
    <property type="entry name" value="ARM_REPEAT"/>
    <property type="match status" value="1"/>
</dbReference>
<dbReference type="SUPFAM" id="SSF48371">
    <property type="entry name" value="ARM repeat"/>
    <property type="match status" value="1"/>
</dbReference>
<evidence type="ECO:0000256" key="6">
    <source>
        <dbReference type="PROSITE-ProRule" id="PRU00104"/>
    </source>
</evidence>
<dbReference type="SMART" id="SM00119">
    <property type="entry name" value="HECTc"/>
    <property type="match status" value="1"/>
</dbReference>
<dbReference type="InterPro" id="IPR000225">
    <property type="entry name" value="Armadillo"/>
</dbReference>
<feature type="repeat" description="ARM" evidence="7">
    <location>
        <begin position="114"/>
        <end position="143"/>
    </location>
</feature>
<dbReference type="Pfam" id="PF00632">
    <property type="entry name" value="HECT"/>
    <property type="match status" value="1"/>
</dbReference>
<comment type="caution">
    <text evidence="10">The sequence shown here is derived from an EMBL/GenBank/DDBJ whole genome shotgun (WGS) entry which is preliminary data.</text>
</comment>
<name>A0AAW1P129_9CHLO</name>
<evidence type="ECO:0000256" key="3">
    <source>
        <dbReference type="ARBA" id="ARBA00012485"/>
    </source>
</evidence>
<reference evidence="10 11" key="1">
    <citation type="journal article" date="2024" name="Nat. Commun.">
        <title>Phylogenomics reveals the evolutionary origins of lichenization in chlorophyte algae.</title>
        <authorList>
            <person name="Puginier C."/>
            <person name="Libourel C."/>
            <person name="Otte J."/>
            <person name="Skaloud P."/>
            <person name="Haon M."/>
            <person name="Grisel S."/>
            <person name="Petersen M."/>
            <person name="Berrin J.G."/>
            <person name="Delaux P.M."/>
            <person name="Dal Grande F."/>
            <person name="Keller J."/>
        </authorList>
    </citation>
    <scope>NUCLEOTIDE SEQUENCE [LARGE SCALE GENOMIC DNA]</scope>
    <source>
        <strain evidence="10 11">SAG 2043</strain>
    </source>
</reference>
<gene>
    <name evidence="10" type="ORF">WJX72_003423</name>
</gene>
<keyword evidence="4" id="KW-0808">Transferase</keyword>
<dbReference type="EMBL" id="JALJOR010000021">
    <property type="protein sequence ID" value="KAK9803385.1"/>
    <property type="molecule type" value="Genomic_DNA"/>
</dbReference>
<feature type="compositionally biased region" description="Basic and acidic residues" evidence="8">
    <location>
        <begin position="1388"/>
        <end position="1398"/>
    </location>
</feature>
<feature type="active site" description="Glycyl thioester intermediate" evidence="6">
    <location>
        <position position="1720"/>
    </location>
</feature>
<feature type="region of interest" description="Disordered" evidence="8">
    <location>
        <begin position="993"/>
        <end position="1016"/>
    </location>
</feature>
<keyword evidence="5 6" id="KW-0833">Ubl conjugation pathway</keyword>
<feature type="compositionally biased region" description="Low complexity" evidence="8">
    <location>
        <begin position="890"/>
        <end position="914"/>
    </location>
</feature>
<dbReference type="GO" id="GO:0043161">
    <property type="term" value="P:proteasome-mediated ubiquitin-dependent protein catabolic process"/>
    <property type="evidence" value="ECO:0007669"/>
    <property type="project" value="TreeGrafter"/>
</dbReference>
<evidence type="ECO:0000256" key="5">
    <source>
        <dbReference type="ARBA" id="ARBA00022786"/>
    </source>
</evidence>
<feature type="compositionally biased region" description="Gly residues" evidence="8">
    <location>
        <begin position="1035"/>
        <end position="1050"/>
    </location>
</feature>
<comment type="catalytic activity">
    <reaction evidence="1">
        <text>S-ubiquitinyl-[E2 ubiquitin-conjugating enzyme]-L-cysteine + [acceptor protein]-L-lysine = [E2 ubiquitin-conjugating enzyme]-L-cysteine + N(6)-ubiquitinyl-[acceptor protein]-L-lysine.</text>
        <dbReference type="EC" id="2.3.2.26"/>
    </reaction>
</comment>
<dbReference type="Pfam" id="PF00514">
    <property type="entry name" value="Arm"/>
    <property type="match status" value="1"/>
</dbReference>
<proteinExistence type="inferred from homology"/>
<dbReference type="InterPro" id="IPR045322">
    <property type="entry name" value="HECTD1/TRIP12-like"/>
</dbReference>
<evidence type="ECO:0000256" key="1">
    <source>
        <dbReference type="ARBA" id="ARBA00000885"/>
    </source>
</evidence>
<dbReference type="SMART" id="SM00185">
    <property type="entry name" value="ARM"/>
    <property type="match status" value="3"/>
</dbReference>
<feature type="region of interest" description="Disordered" evidence="8">
    <location>
        <begin position="1033"/>
        <end position="1053"/>
    </location>
</feature>
<keyword evidence="11" id="KW-1185">Reference proteome</keyword>
<feature type="region of interest" description="Disordered" evidence="8">
    <location>
        <begin position="530"/>
        <end position="578"/>
    </location>
</feature>
<feature type="domain" description="HECT" evidence="9">
    <location>
        <begin position="1430"/>
        <end position="1753"/>
    </location>
</feature>
<dbReference type="GO" id="GO:0061630">
    <property type="term" value="F:ubiquitin protein ligase activity"/>
    <property type="evidence" value="ECO:0007669"/>
    <property type="project" value="UniProtKB-EC"/>
</dbReference>
<dbReference type="Proteomes" id="UP001489004">
    <property type="component" value="Unassembled WGS sequence"/>
</dbReference>
<feature type="region of interest" description="Disordered" evidence="8">
    <location>
        <begin position="854"/>
        <end position="979"/>
    </location>
</feature>
<feature type="compositionally biased region" description="Low complexity" evidence="8">
    <location>
        <begin position="854"/>
        <end position="870"/>
    </location>
</feature>
<dbReference type="InterPro" id="IPR057948">
    <property type="entry name" value="TPR_TRIP12_N"/>
</dbReference>
<sequence>METRSKKRAQSAAAASGPGEGGGQGADDDRQPKPPADLFGRNYNSSSYSTIQGLLRKLGAGYEDLLPDNQKLKGILVQLRQEDDEPVQLDALNQLCELLSISTEESLSMFPVEQLVPILVQLLNSETNSEVMLLAARALTFLADVMPSSCSSIVRHGAIGAFCARLLTIEYIDLAEQSLQALEKLSHEHPAACLRQGGLLAVLTYLDFFQTGVQRVAVATAANMCRALTTESTQAVSSAVPILTNLLQYQDAKVVENACLALTRIAEALSHSSAQLEMLCGHGVITNAIQLIAVSDSGSMTSQLSMSTYYGLIKLLATCAKGSHTVAENLLTAGVSGTLRSLLTSSTLFSSSASSASSILRSSDQLQEVIGLACQLLPPIPDAAAAILKDAEASASSAADDAVKEEHKEVCLRTRFLNDHPDVLQRFSEDLLALLLQVYGGTVLQQVRNSCLATISKIVHFSTPDILRTQLKDMAISSFIASLLAAKDAAVVAMALRLAEMLMDKLPDVFTKHFLKEGVVHAIDQLAATAPPPAPIAKPKPVKRSSSRLNKGKDKKEEKKEEPPAAAPQAAPAAPAPPPLRTAVALRAQKFKAAHFSSTSGASIQTEGTELLRAVCGHLGEAGAVKQLLDALQDKDGNSISTFEFLSSGAVAQLEAYLTGGDIKDDGSHTELLQRLRSFMDAVMAPGAGGSPALLALVRRLQGGLASVEDFSVQYSHAGASSSMRFGGGLPGGTRVGDSSSLSSGLAALTQPLKLRLCRAPQEKVLRDYSSNVVLIEPLATFNAVEDFLWPRVNRPNTAGTEAALQTAAARAVETAIQKAADAAREAGKAAAAAANADAGASTSAAATAAAGGVAGPSSAAVPAEVPASGRARRPRSDTKVQPIPEGRSTAAQRVTRAQARAAAAALEEGTVAEGVRDEGDDRHPDDVSTDEDMIMVEGGEGADEDEDMEGDEEEELPFDEDEDDEEEVQPDDDMGIGSMQVHDVHLGSDAPASLAEVSEPPSSASAPPADAAAAAPAPAARAPAAASYAQAAGPAGGAAGGAGPAGGGAAQAPQPHLRFLVNGRVMPTGTTIFQAVQQSLRNNGEEGAADGEAHRRSRRLWDDVYTVHYCRYDNEEAAVAAASAQDVARTSAATAVASGGQVGHLMASPLVDLLAPGLPAMPSATADSANILLLLKLLEGINRLGPDLATYDESQAGRVGKADALQHAPLPREEFISAKLASKLAQQLKDVLAICGAGLPDWCQQLVTHCKFLFPFPLRRRYFYCTAFGLARALQHLQQLQNAEGGSAGHADRDGRELRVSRMQRQKVRVSRKRILESAQKVMELYASHRAVLELEYFGEAGTGLGPTLEFYTLLSHELQKKGLGMWRSDDTSSAGAPATATAASKKPQERVKGEKAEPLVRVQSDLNEEGKPETYVVAPQGLFPAPLPPAESAAGSKVIERFRLLGRAMAKALQDSRMLDMPLSYVFYRAAMGKPVDLYDIRKFDAALGASLEKLYAAHKAHAAGKKGQPMLVDGIPIEDLCLTFVLPGYPGYELKPGGSEIIVDAGNVEAYIEAVVKATMVDGIQAQLAAFKEGFDEVFSFTTLECFYEDEIEAMLCGTGEAWSVEMLAETIKFDHGYTAHSTAVGYFLRVLAELDKADQRRFLRFVTGSPRLPPGGIAALHPRVTVVRKQSAAAQEASLLSSSTPPLGSSMGSLSLSHQSSTSALHDGDLPSVMTCANYIKLPPYSSLQVMRERVLYAIREGQGSFDLS</sequence>
<feature type="compositionally biased region" description="Low complexity" evidence="8">
    <location>
        <begin position="1373"/>
        <end position="1386"/>
    </location>
</feature>
<dbReference type="Pfam" id="PF25579">
    <property type="entry name" value="TPR_TRIP12_N"/>
    <property type="match status" value="1"/>
</dbReference>
<organism evidence="10 11">
    <name type="scientific">[Myrmecia] bisecta</name>
    <dbReference type="NCBI Taxonomy" id="41462"/>
    <lineage>
        <taxon>Eukaryota</taxon>
        <taxon>Viridiplantae</taxon>
        <taxon>Chlorophyta</taxon>
        <taxon>core chlorophytes</taxon>
        <taxon>Trebouxiophyceae</taxon>
        <taxon>Trebouxiales</taxon>
        <taxon>Trebouxiaceae</taxon>
        <taxon>Myrmecia</taxon>
    </lineage>
</organism>
<feature type="compositionally biased region" description="Basic and acidic residues" evidence="8">
    <location>
        <begin position="915"/>
        <end position="927"/>
    </location>
</feature>
<accession>A0AAW1P129</accession>
<dbReference type="InterPro" id="IPR016024">
    <property type="entry name" value="ARM-type_fold"/>
</dbReference>
<dbReference type="PANTHER" id="PTHR45670:SF1">
    <property type="entry name" value="E3 UBIQUITIN-PROTEIN LIGASE HECTD1"/>
    <property type="match status" value="1"/>
</dbReference>
<evidence type="ECO:0000256" key="7">
    <source>
        <dbReference type="PROSITE-ProRule" id="PRU00259"/>
    </source>
</evidence>
<evidence type="ECO:0000256" key="2">
    <source>
        <dbReference type="ARBA" id="ARBA00006331"/>
    </source>
</evidence>
<dbReference type="EC" id="2.3.2.26" evidence="3"/>
<feature type="region of interest" description="Disordered" evidence="8">
    <location>
        <begin position="1"/>
        <end position="44"/>
    </location>
</feature>
<dbReference type="PROSITE" id="PS50237">
    <property type="entry name" value="HECT"/>
    <property type="match status" value="1"/>
</dbReference>
<protein>
    <recommendedName>
        <fullName evidence="3">HECT-type E3 ubiquitin transferase</fullName>
        <ecNumber evidence="3">2.3.2.26</ecNumber>
    </recommendedName>
</protein>
<dbReference type="InterPro" id="IPR011989">
    <property type="entry name" value="ARM-like"/>
</dbReference>
<dbReference type="InterPro" id="IPR035983">
    <property type="entry name" value="Hect_E3_ubiquitin_ligase"/>
</dbReference>
<evidence type="ECO:0000256" key="4">
    <source>
        <dbReference type="ARBA" id="ARBA00022679"/>
    </source>
</evidence>
<evidence type="ECO:0000313" key="10">
    <source>
        <dbReference type="EMBL" id="KAK9803385.1"/>
    </source>
</evidence>
<feature type="compositionally biased region" description="Basic and acidic residues" evidence="8">
    <location>
        <begin position="551"/>
        <end position="563"/>
    </location>
</feature>
<evidence type="ECO:0000256" key="8">
    <source>
        <dbReference type="SAM" id="MobiDB-lite"/>
    </source>
</evidence>